<dbReference type="InterPro" id="IPR003594">
    <property type="entry name" value="HATPase_dom"/>
</dbReference>
<dbReference type="InterPro" id="IPR007890">
    <property type="entry name" value="CHASE2"/>
</dbReference>
<proteinExistence type="predicted"/>
<dbReference type="Gene3D" id="1.10.287.130">
    <property type="match status" value="1"/>
</dbReference>
<feature type="domain" description="Histidine kinase" evidence="10">
    <location>
        <begin position="545"/>
        <end position="759"/>
    </location>
</feature>
<comment type="catalytic activity">
    <reaction evidence="1">
        <text>ATP + protein L-histidine = ADP + protein N-phospho-L-histidine.</text>
        <dbReference type="EC" id="2.7.13.3"/>
    </reaction>
</comment>
<accession>A0A6A1R7H0</accession>
<evidence type="ECO:0000256" key="2">
    <source>
        <dbReference type="ARBA" id="ARBA00012438"/>
    </source>
</evidence>
<keyword evidence="6" id="KW-0418">Kinase</keyword>
<dbReference type="Pfam" id="PF05226">
    <property type="entry name" value="CHASE2"/>
    <property type="match status" value="1"/>
</dbReference>
<dbReference type="RefSeq" id="WP_151042267.1">
    <property type="nucleotide sequence ID" value="NZ_VZOT01000001.1"/>
</dbReference>
<dbReference type="SMART" id="SM00388">
    <property type="entry name" value="HisKA"/>
    <property type="match status" value="1"/>
</dbReference>
<dbReference type="PANTHER" id="PTHR42878:SF7">
    <property type="entry name" value="SENSOR HISTIDINE KINASE GLRK"/>
    <property type="match status" value="1"/>
</dbReference>
<dbReference type="InterPro" id="IPR050351">
    <property type="entry name" value="BphY/WalK/GraS-like"/>
</dbReference>
<dbReference type="EMBL" id="VZOT01000001">
    <property type="protein sequence ID" value="KAB0588619.1"/>
    <property type="molecule type" value="Genomic_DNA"/>
</dbReference>
<sequence>MKRSLTLEWLLMSLGLLALVFWLSGPLQFPRANLWFKDLALRLHSPEPSPDVVLIAVDERSLASIGRWPWRRALHAHLIDFVSMGQPRSIGLDILLAEADLDYPEDDALLAHSMVRSGRVVLPLVSSGNAQTTSLPLPLFAQTAARLGHVHLPLDPDGGVRSFYAREGFAQHQWLHLGLSMLCLSQPQGPDCRSTAQTDAPSASGPWLRSQPIRIAFARGEAPFITYSYIDVLRGKIPASAFRNKHVLIGATATGLGATVLPPSGASPSALHNVKMLAHIVSGALQQQHVSTASPWANRIFNLLPVALGLAALSVLGPSAALLTCLGLALLTLLLHALAPTLTHTVFSPAAALLVLLLAYPLWSWRRLSTAAQFLNQEMQHLRVQGLNTAPAAVPRRGDFLQGRILAVEQATQQLRQLHEFVTDTLLQLPSPTMVCNRQGQIVLANRAAHRYAQQLQRPLQELQPIAELLEGAVERGSLQPLWSSEQPPPLDKTMQREGIDLQQRSLLMLSKPFSVAGDTGWLVSLVDISELRAAMAQRDQALHFISHDIRAPIGAILTAIEMEQHFGQEDTSSVLIERIQRYARNGLSLADDFVYLARAQHTTAQRVPVELGAIIDQALDDTWAAANARLVELDWMPQEEEAWVLGDASMLRRACVNLISNAIKYGPVEGTVYCSLAQDGDAWCITVRDEGDGISAKEQERLFAPFTRQAQHEAQKIQGFGLGLAYVHTTAQQHGGSISVVSEVGHGASFILRLPKAPVPALQPS</sequence>
<dbReference type="SUPFAM" id="SSF47384">
    <property type="entry name" value="Homodimeric domain of signal transducing histidine kinase"/>
    <property type="match status" value="1"/>
</dbReference>
<evidence type="ECO:0000313" key="11">
    <source>
        <dbReference type="EMBL" id="KAB0588619.1"/>
    </source>
</evidence>
<keyword evidence="7" id="KW-0067">ATP-binding</keyword>
<keyword evidence="5" id="KW-0547">Nucleotide-binding</keyword>
<dbReference type="GO" id="GO:0007234">
    <property type="term" value="P:osmosensory signaling via phosphorelay pathway"/>
    <property type="evidence" value="ECO:0007669"/>
    <property type="project" value="TreeGrafter"/>
</dbReference>
<dbReference type="AlphaFoldDB" id="A0A6A1R7H0"/>
<dbReference type="GO" id="GO:0005524">
    <property type="term" value="F:ATP binding"/>
    <property type="evidence" value="ECO:0007669"/>
    <property type="project" value="UniProtKB-KW"/>
</dbReference>
<protein>
    <recommendedName>
        <fullName evidence="2">histidine kinase</fullName>
        <ecNumber evidence="2">2.7.13.3</ecNumber>
    </recommendedName>
</protein>
<reference evidence="11" key="1">
    <citation type="submission" date="2019-09" db="EMBL/GenBank/DDBJ databases">
        <title>Draft genome sequences of 48 bacterial type strains from the CCUG.</title>
        <authorList>
            <person name="Tunovic T."/>
            <person name="Pineiro-Iglesias B."/>
            <person name="Unosson C."/>
            <person name="Inganas E."/>
            <person name="Ohlen M."/>
            <person name="Cardew S."/>
            <person name="Jensie-Markopoulos S."/>
            <person name="Salva-Serra F."/>
            <person name="Jaen-Luchoro D."/>
            <person name="Karlsson R."/>
            <person name="Svensson-Stadler L."/>
            <person name="Chun J."/>
            <person name="Moore E."/>
        </authorList>
    </citation>
    <scope>NUCLEOTIDE SEQUENCE</scope>
    <source>
        <strain evidence="11">CCUG 15333</strain>
    </source>
</reference>
<keyword evidence="4" id="KW-0808">Transferase</keyword>
<evidence type="ECO:0000256" key="6">
    <source>
        <dbReference type="ARBA" id="ARBA00022777"/>
    </source>
</evidence>
<dbReference type="SUPFAM" id="SSF55874">
    <property type="entry name" value="ATPase domain of HSP90 chaperone/DNA topoisomerase II/histidine kinase"/>
    <property type="match status" value="1"/>
</dbReference>
<dbReference type="CDD" id="cd00075">
    <property type="entry name" value="HATPase"/>
    <property type="match status" value="1"/>
</dbReference>
<dbReference type="PROSITE" id="PS50109">
    <property type="entry name" value="HIS_KIN"/>
    <property type="match status" value="1"/>
</dbReference>
<dbReference type="InterPro" id="IPR005467">
    <property type="entry name" value="His_kinase_dom"/>
</dbReference>
<dbReference type="SMART" id="SM00387">
    <property type="entry name" value="HATPase_c"/>
    <property type="match status" value="1"/>
</dbReference>
<dbReference type="GO" id="GO:0000156">
    <property type="term" value="F:phosphorelay response regulator activity"/>
    <property type="evidence" value="ECO:0007669"/>
    <property type="project" value="TreeGrafter"/>
</dbReference>
<dbReference type="InterPro" id="IPR036097">
    <property type="entry name" value="HisK_dim/P_sf"/>
</dbReference>
<dbReference type="PIRSF" id="PIRSF037347">
    <property type="entry name" value="STHK_CHASE2_PAS_prd"/>
    <property type="match status" value="1"/>
</dbReference>
<keyword evidence="8" id="KW-0902">Two-component regulatory system</keyword>
<feature type="transmembrane region" description="Helical" evidence="9">
    <location>
        <begin position="320"/>
        <end position="339"/>
    </location>
</feature>
<evidence type="ECO:0000256" key="3">
    <source>
        <dbReference type="ARBA" id="ARBA00022553"/>
    </source>
</evidence>
<keyword evidence="9" id="KW-0472">Membrane</keyword>
<dbReference type="InterPro" id="IPR017181">
    <property type="entry name" value="Sig_transdc_His_kin_CHASE2"/>
</dbReference>
<dbReference type="Gene3D" id="3.30.565.10">
    <property type="entry name" value="Histidine kinase-like ATPase, C-terminal domain"/>
    <property type="match status" value="1"/>
</dbReference>
<evidence type="ECO:0000256" key="9">
    <source>
        <dbReference type="SAM" id="Phobius"/>
    </source>
</evidence>
<dbReference type="CDD" id="cd00082">
    <property type="entry name" value="HisKA"/>
    <property type="match status" value="1"/>
</dbReference>
<dbReference type="PRINTS" id="PR00344">
    <property type="entry name" value="BCTRLSENSOR"/>
</dbReference>
<evidence type="ECO:0000256" key="8">
    <source>
        <dbReference type="ARBA" id="ARBA00023012"/>
    </source>
</evidence>
<comment type="caution">
    <text evidence="11">The sequence shown here is derived from an EMBL/GenBank/DDBJ whole genome shotgun (WGS) entry which is preliminary data.</text>
</comment>
<dbReference type="InterPro" id="IPR004358">
    <property type="entry name" value="Sig_transdc_His_kin-like_C"/>
</dbReference>
<feature type="transmembrane region" description="Helical" evidence="9">
    <location>
        <begin position="345"/>
        <end position="363"/>
    </location>
</feature>
<dbReference type="GO" id="GO:0030295">
    <property type="term" value="F:protein kinase activator activity"/>
    <property type="evidence" value="ECO:0007669"/>
    <property type="project" value="TreeGrafter"/>
</dbReference>
<evidence type="ECO:0000256" key="4">
    <source>
        <dbReference type="ARBA" id="ARBA00022679"/>
    </source>
</evidence>
<dbReference type="Gene3D" id="3.30.450.20">
    <property type="entry name" value="PAS domain"/>
    <property type="match status" value="1"/>
</dbReference>
<dbReference type="EC" id="2.7.13.3" evidence="2"/>
<evidence type="ECO:0000256" key="5">
    <source>
        <dbReference type="ARBA" id="ARBA00022741"/>
    </source>
</evidence>
<dbReference type="Pfam" id="PF02518">
    <property type="entry name" value="HATPase_c"/>
    <property type="match status" value="1"/>
</dbReference>
<gene>
    <name evidence="11" type="ORF">F7P80_01530</name>
</gene>
<dbReference type="SMART" id="SM01080">
    <property type="entry name" value="CHASE2"/>
    <property type="match status" value="1"/>
</dbReference>
<dbReference type="PANTHER" id="PTHR42878">
    <property type="entry name" value="TWO-COMPONENT HISTIDINE KINASE"/>
    <property type="match status" value="1"/>
</dbReference>
<name>A0A6A1R7H0_9BURK</name>
<organism evidence="11">
    <name type="scientific">Comamonas kerstersii</name>
    <dbReference type="NCBI Taxonomy" id="225992"/>
    <lineage>
        <taxon>Bacteria</taxon>
        <taxon>Pseudomonadati</taxon>
        <taxon>Pseudomonadota</taxon>
        <taxon>Betaproteobacteria</taxon>
        <taxon>Burkholderiales</taxon>
        <taxon>Comamonadaceae</taxon>
        <taxon>Comamonas</taxon>
    </lineage>
</organism>
<keyword evidence="9" id="KW-0812">Transmembrane</keyword>
<keyword evidence="3" id="KW-0597">Phosphoprotein</keyword>
<dbReference type="InterPro" id="IPR036890">
    <property type="entry name" value="HATPase_C_sf"/>
</dbReference>
<dbReference type="InterPro" id="IPR003661">
    <property type="entry name" value="HisK_dim/P_dom"/>
</dbReference>
<keyword evidence="9" id="KW-1133">Transmembrane helix</keyword>
<evidence type="ECO:0000256" key="1">
    <source>
        <dbReference type="ARBA" id="ARBA00000085"/>
    </source>
</evidence>
<evidence type="ECO:0000259" key="10">
    <source>
        <dbReference type="PROSITE" id="PS50109"/>
    </source>
</evidence>
<evidence type="ECO:0000256" key="7">
    <source>
        <dbReference type="ARBA" id="ARBA00022840"/>
    </source>
</evidence>
<dbReference type="GO" id="GO:0000155">
    <property type="term" value="F:phosphorelay sensor kinase activity"/>
    <property type="evidence" value="ECO:0007669"/>
    <property type="project" value="InterPro"/>
</dbReference>